<dbReference type="GO" id="GO:0097347">
    <property type="term" value="C:TAM protein secretion complex"/>
    <property type="evidence" value="ECO:0007669"/>
    <property type="project" value="TreeGrafter"/>
</dbReference>
<name>A0A1I0MVT2_9RHOB</name>
<keyword evidence="3" id="KW-1133">Transmembrane helix</keyword>
<keyword evidence="5" id="KW-0732">Signal</keyword>
<dbReference type="Proteomes" id="UP000199167">
    <property type="component" value="Unassembled WGS sequence"/>
</dbReference>
<dbReference type="PANTHER" id="PTHR36985">
    <property type="entry name" value="TRANSLOCATION AND ASSEMBLY MODULE SUBUNIT TAMB"/>
    <property type="match status" value="1"/>
</dbReference>
<feature type="chain" id="PRO_5011492217" evidence="5">
    <location>
        <begin position="20"/>
        <end position="1413"/>
    </location>
</feature>
<keyword evidence="4" id="KW-0472">Membrane</keyword>
<accession>A0A1I0MVT2</accession>
<dbReference type="InterPro" id="IPR007452">
    <property type="entry name" value="TamB_C"/>
</dbReference>
<sequence>MRHFAAIAALLLLPFAAHAQSQEDEDKGYLTNLIEDNLSGDTREVNIIGFAGALSSEATIERLTVADSQGIWLTLEDVTLDWNRSALLRGAIDVQELSAAKITVARAPLPDDSIELPDAEATPFALPELPVSIELDELRIEEISLGESFLGEPVTLSLTGTAQLADGAGSANVEAVRLDDRQGRFAIVGSYDNTSQVLELDLDLNEGPAGIIARLIDLPGRPAVDLSLTGTGPITDYAATLTLATDGSERLAGDITLRETETGQVFDLDVGGDITPLFAPEYQDFFGPDVQLAVTGSANASGGFNLSDLTLSAQKIRLQGEVVTDETGWPTLIDLTGEVADQPGEIVLLPLAGPKTYVERVGLNVAYDRSQSDDWTASFRIAGLERPGLRIDTTDLQGGGTLLVGDMPSVTANFTYGARGVELDDAGTAEAVGDAITGEAQISYQAGSPTEISKITLNGSGISLLAEATIAGPDMGLRTESNIALSVTTLGRFSTLAGRDLGGAADLSLISTISPLDGFFEVLLSGTTSDLEIGIPEVDAIIAGNGTISMLAERDTQGTRLRALRVATDAGEITADANLTSNGSEAAFNVALNDVAIVLDGISGPARLTGTIDQPANAPILFDVTGNAPSAQLRANGTLTTDETPQIIATIGVTATSLATYRPLIGDAYAGAVSLTIDVNGAADASQIDVTLDGQTRSLQTGIVQLDPLLRGLGQVSADLSRTGPESFTLNALSVETPQASIQGTASGELSGALSANADLVINDAGLIAPGLSGPLSATVDVDRDAAENTAVVLDATGPGTNISVNANIAPNLQIRGNAKAQIANLRPYQNLIGQPVSGGIDAVVVGTLMPDLSQFNTEITLRTQDIGIGNPSVDQLLRGSGTANANISRGENGLNVRNLRAETNNISLSATLNATDAGGTGQFDARLRDIGLFTDQLSGPVTASGTASRNGTTWGIDASATGPGGIGADINGTANDNGTLNINVNGNAPLGLANEIIAPRRLSGQADFALNVNGPPQLSSLGGRINVNGARLAAPTLAQAIENINGFVSIAGSQATVDVTGDVERGGQLSISGPIGLTQPQNADVTVTLRDVILKDPTLYESSIAGAIAIRGPLAGGARISGDLTLGPSEIQVPSSSLSSLGSLPDVRHVGESAAVRRTLNRADVNAAAGTTNPRTTSGPDFPLDITINAPSRIFIRGRGLDAELGGSLNLGGTVGNVVPVGQFDLIRGRIDILQQRFELSEGTASLQGDFEPYIRLVATTEAATGTVINIIVEGPASEPEVTFSSTPELPQDEVLAQLIFGRDLSEISPLQAVQLAAAVSTLAGNGGGGLIDDFRQNIGLDDFDVTTDDEGNAAVRAGAYVSENVYTDVTVSSDGSTEVNINLDITDEITAKGTVDADGETSIGIFFERDY</sequence>
<evidence type="ECO:0000256" key="2">
    <source>
        <dbReference type="ARBA" id="ARBA00022692"/>
    </source>
</evidence>
<organism evidence="7 8">
    <name type="scientific">Cognatiyoonia koreensis</name>
    <dbReference type="NCBI Taxonomy" id="364200"/>
    <lineage>
        <taxon>Bacteria</taxon>
        <taxon>Pseudomonadati</taxon>
        <taxon>Pseudomonadota</taxon>
        <taxon>Alphaproteobacteria</taxon>
        <taxon>Rhodobacterales</taxon>
        <taxon>Paracoccaceae</taxon>
        <taxon>Cognatiyoonia</taxon>
    </lineage>
</organism>
<dbReference type="GO" id="GO:0009306">
    <property type="term" value="P:protein secretion"/>
    <property type="evidence" value="ECO:0007669"/>
    <property type="project" value="InterPro"/>
</dbReference>
<keyword evidence="2" id="KW-0812">Transmembrane</keyword>
<feature type="domain" description="Translocation and assembly module TamB C-terminal" evidence="6">
    <location>
        <begin position="1065"/>
        <end position="1413"/>
    </location>
</feature>
<dbReference type="STRING" id="364200.SAMN04488515_0257"/>
<feature type="signal peptide" evidence="5">
    <location>
        <begin position="1"/>
        <end position="19"/>
    </location>
</feature>
<dbReference type="GO" id="GO:0005886">
    <property type="term" value="C:plasma membrane"/>
    <property type="evidence" value="ECO:0007669"/>
    <property type="project" value="InterPro"/>
</dbReference>
<evidence type="ECO:0000313" key="8">
    <source>
        <dbReference type="Proteomes" id="UP000199167"/>
    </source>
</evidence>
<gene>
    <name evidence="7" type="ORF">SAMN04488515_0257</name>
</gene>
<dbReference type="RefSeq" id="WP_242650454.1">
    <property type="nucleotide sequence ID" value="NZ_FOIZ01000001.1"/>
</dbReference>
<evidence type="ECO:0000259" key="6">
    <source>
        <dbReference type="Pfam" id="PF04357"/>
    </source>
</evidence>
<evidence type="ECO:0000256" key="4">
    <source>
        <dbReference type="ARBA" id="ARBA00023136"/>
    </source>
</evidence>
<dbReference type="PANTHER" id="PTHR36985:SF1">
    <property type="entry name" value="TRANSLOCATION AND ASSEMBLY MODULE SUBUNIT TAMB"/>
    <property type="match status" value="1"/>
</dbReference>
<evidence type="ECO:0000256" key="1">
    <source>
        <dbReference type="ARBA" id="ARBA00004167"/>
    </source>
</evidence>
<comment type="subcellular location">
    <subcellularLocation>
        <location evidence="1">Membrane</location>
        <topology evidence="1">Single-pass membrane protein</topology>
    </subcellularLocation>
</comment>
<evidence type="ECO:0000256" key="3">
    <source>
        <dbReference type="ARBA" id="ARBA00022989"/>
    </source>
</evidence>
<dbReference type="EMBL" id="FOIZ01000001">
    <property type="protein sequence ID" value="SEV92534.1"/>
    <property type="molecule type" value="Genomic_DNA"/>
</dbReference>
<proteinExistence type="predicted"/>
<protein>
    <submittedName>
        <fullName evidence="7">Autotransporter secretion inner membrane protein TamB</fullName>
    </submittedName>
</protein>
<evidence type="ECO:0000313" key="7">
    <source>
        <dbReference type="EMBL" id="SEV92534.1"/>
    </source>
</evidence>
<evidence type="ECO:0000256" key="5">
    <source>
        <dbReference type="SAM" id="SignalP"/>
    </source>
</evidence>
<reference evidence="7 8" key="1">
    <citation type="submission" date="2016-10" db="EMBL/GenBank/DDBJ databases">
        <authorList>
            <person name="de Groot N.N."/>
        </authorList>
    </citation>
    <scope>NUCLEOTIDE SEQUENCE [LARGE SCALE GENOMIC DNA]</scope>
    <source>
        <strain evidence="7 8">DSM 17925</strain>
    </source>
</reference>
<dbReference type="Pfam" id="PF04357">
    <property type="entry name" value="TamB"/>
    <property type="match status" value="1"/>
</dbReference>
<keyword evidence="8" id="KW-1185">Reference proteome</keyword>